<reference evidence="7" key="1">
    <citation type="journal article" date="2011" name="Stand. Genomic Sci.">
        <title>Non-contiguous finished genome sequence of the opportunistic oral pathogen Prevotella multisaccharivorax type strain (PPPA20).</title>
        <authorList>
            <person name="Pati A."/>
            <person name="Gronow S."/>
            <person name="Lu M."/>
            <person name="Lapidus A."/>
            <person name="Nolan M."/>
            <person name="Lucas S."/>
            <person name="Hammon N."/>
            <person name="Deshpande S."/>
            <person name="Cheng J.F."/>
            <person name="Tapia R."/>
            <person name="Han C."/>
            <person name="Goodwin L."/>
            <person name="Pitluck S."/>
            <person name="Liolios K."/>
            <person name="Pagani I."/>
            <person name="Mavromatis K."/>
            <person name="Mikhailova N."/>
            <person name="Huntemann M."/>
            <person name="Chen A."/>
            <person name="Palaniappan K."/>
            <person name="Land M."/>
            <person name="Hauser L."/>
            <person name="Detter J.C."/>
            <person name="Brambilla E.M."/>
            <person name="Rohde M."/>
            <person name="Goker M."/>
            <person name="Woyke T."/>
            <person name="Bristow J."/>
            <person name="Eisen J.A."/>
            <person name="Markowitz V."/>
            <person name="Hugenholtz P."/>
            <person name="Kyrpides N.C."/>
            <person name="Klenk H.P."/>
            <person name="Ivanova N."/>
        </authorList>
    </citation>
    <scope>NUCLEOTIDE SEQUENCE [LARGE SCALE GENOMIC DNA]</scope>
    <source>
        <strain evidence="7">DSM 17128</strain>
    </source>
</reference>
<protein>
    <recommendedName>
        <fullName evidence="3">Thioredoxin</fullName>
    </recommendedName>
</protein>
<dbReference type="HOGENOM" id="CLU_090389_2_1_10"/>
<evidence type="ECO:0000256" key="4">
    <source>
        <dbReference type="SAM" id="SignalP"/>
    </source>
</evidence>
<dbReference type="GO" id="GO:0015035">
    <property type="term" value="F:protein-disulfide reductase activity"/>
    <property type="evidence" value="ECO:0007669"/>
    <property type="project" value="UniProtKB-UniRule"/>
</dbReference>
<evidence type="ECO:0000256" key="2">
    <source>
        <dbReference type="ARBA" id="ARBA00023284"/>
    </source>
</evidence>
<evidence type="ECO:0000256" key="1">
    <source>
        <dbReference type="ARBA" id="ARBA00023157"/>
    </source>
</evidence>
<feature type="domain" description="Thioredoxin" evidence="5">
    <location>
        <begin position="42"/>
        <end position="166"/>
    </location>
</feature>
<dbReference type="InterPro" id="IPR005746">
    <property type="entry name" value="Thioredoxin"/>
</dbReference>
<dbReference type="Proteomes" id="UP000002772">
    <property type="component" value="Unassembled WGS sequence"/>
</dbReference>
<keyword evidence="7" id="KW-1185">Reference proteome</keyword>
<evidence type="ECO:0000256" key="3">
    <source>
        <dbReference type="NCBIfam" id="TIGR01068"/>
    </source>
</evidence>
<dbReference type="eggNOG" id="COG3118">
    <property type="taxonomic scope" value="Bacteria"/>
</dbReference>
<dbReference type="SUPFAM" id="SSF52833">
    <property type="entry name" value="Thioredoxin-like"/>
    <property type="match status" value="1"/>
</dbReference>
<feature type="chain" id="PRO_5003380992" description="Thioredoxin" evidence="4">
    <location>
        <begin position="21"/>
        <end position="167"/>
    </location>
</feature>
<dbReference type="InterPro" id="IPR013766">
    <property type="entry name" value="Thioredoxin_domain"/>
</dbReference>
<sequence length="167" mass="18658">MKTQHFILIAAAWFSLSASCAGRANQKREKGATSAQVVNKQQTKGDKKMKVTQLTAEMFKERIMDYSHNPEKWNYKGDRPAIIDFYATWCGPCKATAPVVEKIAEEYAGKIDVYKVDVDQQEELAGLFGVQSIPTLLFIPEKGAPVKSVGAMGYQQFKEAIQSVFKQ</sequence>
<dbReference type="PANTHER" id="PTHR43601:SF3">
    <property type="entry name" value="THIOREDOXIN, MITOCHONDRIAL"/>
    <property type="match status" value="1"/>
</dbReference>
<gene>
    <name evidence="6" type="ORF">Premu_0153</name>
</gene>
<dbReference type="PANTHER" id="PTHR43601">
    <property type="entry name" value="THIOREDOXIN, MITOCHONDRIAL"/>
    <property type="match status" value="1"/>
</dbReference>
<dbReference type="NCBIfam" id="TIGR01068">
    <property type="entry name" value="thioredoxin"/>
    <property type="match status" value="1"/>
</dbReference>
<evidence type="ECO:0000313" key="7">
    <source>
        <dbReference type="Proteomes" id="UP000002772"/>
    </source>
</evidence>
<dbReference type="OrthoDB" id="9790390at2"/>
<dbReference type="Gene3D" id="3.40.30.10">
    <property type="entry name" value="Glutaredoxin"/>
    <property type="match status" value="1"/>
</dbReference>
<dbReference type="PROSITE" id="PS00194">
    <property type="entry name" value="THIOREDOXIN_1"/>
    <property type="match status" value="1"/>
</dbReference>
<evidence type="ECO:0000259" key="5">
    <source>
        <dbReference type="PROSITE" id="PS51352"/>
    </source>
</evidence>
<dbReference type="AlphaFoldDB" id="F8N8Z7"/>
<organism evidence="6 7">
    <name type="scientific">Hallella multisaccharivorax DSM 17128</name>
    <dbReference type="NCBI Taxonomy" id="688246"/>
    <lineage>
        <taxon>Bacteria</taxon>
        <taxon>Pseudomonadati</taxon>
        <taxon>Bacteroidota</taxon>
        <taxon>Bacteroidia</taxon>
        <taxon>Bacteroidales</taxon>
        <taxon>Prevotellaceae</taxon>
        <taxon>Hallella</taxon>
    </lineage>
</organism>
<feature type="signal peptide" evidence="4">
    <location>
        <begin position="1"/>
        <end position="20"/>
    </location>
</feature>
<dbReference type="GO" id="GO:0045454">
    <property type="term" value="P:cell redox homeostasis"/>
    <property type="evidence" value="ECO:0007669"/>
    <property type="project" value="TreeGrafter"/>
</dbReference>
<dbReference type="Pfam" id="PF00085">
    <property type="entry name" value="Thioredoxin"/>
    <property type="match status" value="1"/>
</dbReference>
<dbReference type="PROSITE" id="PS51352">
    <property type="entry name" value="THIOREDOXIN_2"/>
    <property type="match status" value="1"/>
</dbReference>
<dbReference type="InterPro" id="IPR036249">
    <property type="entry name" value="Thioredoxin-like_sf"/>
</dbReference>
<accession>F8N8Z7</accession>
<dbReference type="PROSITE" id="PS51257">
    <property type="entry name" value="PROKAR_LIPOPROTEIN"/>
    <property type="match status" value="1"/>
</dbReference>
<dbReference type="PRINTS" id="PR00421">
    <property type="entry name" value="THIOREDOXIN"/>
</dbReference>
<keyword evidence="2" id="KW-0676">Redox-active center</keyword>
<dbReference type="CDD" id="cd02947">
    <property type="entry name" value="TRX_family"/>
    <property type="match status" value="1"/>
</dbReference>
<name>F8N8Z7_9BACT</name>
<proteinExistence type="predicted"/>
<keyword evidence="1" id="KW-1015">Disulfide bond</keyword>
<keyword evidence="4" id="KW-0732">Signal</keyword>
<dbReference type="RefSeq" id="WP_007572308.1">
    <property type="nucleotide sequence ID" value="NZ_BPTS01000001.1"/>
</dbReference>
<dbReference type="EMBL" id="GL945017">
    <property type="protein sequence ID" value="EGN55642.1"/>
    <property type="molecule type" value="Genomic_DNA"/>
</dbReference>
<dbReference type="STRING" id="688246.Premu_0153"/>
<dbReference type="InterPro" id="IPR017937">
    <property type="entry name" value="Thioredoxin_CS"/>
</dbReference>
<evidence type="ECO:0000313" key="6">
    <source>
        <dbReference type="EMBL" id="EGN55642.1"/>
    </source>
</evidence>